<name>A0A0M4EWN3_DROBS</name>
<dbReference type="SMR" id="A0A0M4EWN3"/>
<evidence type="ECO:0000313" key="5">
    <source>
        <dbReference type="EMBL" id="ALC47980.1"/>
    </source>
</evidence>
<evidence type="ECO:0000313" key="6">
    <source>
        <dbReference type="Proteomes" id="UP000494163"/>
    </source>
</evidence>
<feature type="region of interest" description="Disordered" evidence="3">
    <location>
        <begin position="402"/>
        <end position="435"/>
    </location>
</feature>
<dbReference type="InterPro" id="IPR011022">
    <property type="entry name" value="Arrestin_C-like"/>
</dbReference>
<evidence type="ECO:0000259" key="4">
    <source>
        <dbReference type="SMART" id="SM01017"/>
    </source>
</evidence>
<dbReference type="STRING" id="30019.A0A0M4EWN3"/>
<dbReference type="InterPro" id="IPR014756">
    <property type="entry name" value="Ig_E-set"/>
</dbReference>
<comment type="similarity">
    <text evidence="1">Belongs to the arrestin family.</text>
</comment>
<dbReference type="EMBL" id="CP012526">
    <property type="protein sequence ID" value="ALC47980.1"/>
    <property type="molecule type" value="Genomic_DNA"/>
</dbReference>
<dbReference type="GO" id="GO:0015031">
    <property type="term" value="P:protein transport"/>
    <property type="evidence" value="ECO:0007669"/>
    <property type="project" value="TreeGrafter"/>
</dbReference>
<accession>A0A0M4EWN3</accession>
<dbReference type="OMA" id="GRARTYW"/>
<dbReference type="SUPFAM" id="SSF81296">
    <property type="entry name" value="E set domains"/>
    <property type="match status" value="2"/>
</dbReference>
<protein>
    <submittedName>
        <fullName evidence="5">CG18745</fullName>
    </submittedName>
</protein>
<dbReference type="OrthoDB" id="2333384at2759"/>
<dbReference type="Pfam" id="PF00339">
    <property type="entry name" value="Arrestin_N"/>
    <property type="match status" value="1"/>
</dbReference>
<dbReference type="Pfam" id="PF02752">
    <property type="entry name" value="Arrestin_C"/>
    <property type="match status" value="1"/>
</dbReference>
<evidence type="ECO:0000256" key="1">
    <source>
        <dbReference type="ARBA" id="ARBA00005298"/>
    </source>
</evidence>
<feature type="compositionally biased region" description="Polar residues" evidence="3">
    <location>
        <begin position="426"/>
        <end position="435"/>
    </location>
</feature>
<keyword evidence="6" id="KW-1185">Reference proteome</keyword>
<dbReference type="InterPro" id="IPR050357">
    <property type="entry name" value="Arrestin_domain-protein"/>
</dbReference>
<dbReference type="Gene3D" id="2.60.40.640">
    <property type="match status" value="2"/>
</dbReference>
<evidence type="ECO:0000256" key="3">
    <source>
        <dbReference type="SAM" id="MobiDB-lite"/>
    </source>
</evidence>
<dbReference type="PANTHER" id="PTHR11188:SF167">
    <property type="entry name" value="ARRESTIN C-TERMINAL-LIKE DOMAIN-CONTAINING PROTEIN-RELATED"/>
    <property type="match status" value="1"/>
</dbReference>
<gene>
    <name evidence="5" type="ORF">Dbus_chr3Rg2730</name>
</gene>
<sequence length="435" mass="48491">MGVTCVIEFDNNPHGTYFAGQVMTGKVTLRLDKVKIVKAVTLNISGFAETHWTESRRQNDKTSSDTFRGREDYVATQTYLLGSNESAQVNLEAGIHVYSFTCQLPVVCPSSIEGTYGRVRYMTKVALVRPWKFDQSYTRCFTVLKLMDLNYDSPILRVGAHCETQKIYCCWPCHSEPLKLELSVPQTGFVPGQTIPIGILAANDSHIRVEQLQISLVMLVTYYAQHLSRTHSRNERFVVSRLLGEAVPNHCKKQFNYGMRVPATPPTCFNLCRIVQIAYLLEVVAKVKGCHKDEQLGMPLTIGSIPLLGHMQELPLGPNRQPLNVQGFANPVNMPTAPSPDAPWEVDCNIPPPNYEEAVHMRSTNRAVDEFDGTAPPNTLSLDENGFTPLYAVFDVPSPTAPIDYTEGPLNNNNNNNNNNEPGKSDMNNSKGTWL</sequence>
<dbReference type="InterPro" id="IPR014752">
    <property type="entry name" value="Arrestin-like_C"/>
</dbReference>
<dbReference type="AlphaFoldDB" id="A0A0M4EWN3"/>
<reference evidence="5 6" key="1">
    <citation type="submission" date="2015-08" db="EMBL/GenBank/DDBJ databases">
        <title>Ancestral chromatin configuration constrains chromatin evolution on differentiating sex chromosomes in Drosophila.</title>
        <authorList>
            <person name="Zhou Q."/>
            <person name="Bachtrog D."/>
        </authorList>
    </citation>
    <scope>NUCLEOTIDE SEQUENCE [LARGE SCALE GENOMIC DNA]</scope>
    <source>
        <tissue evidence="5">Whole larvae</tissue>
    </source>
</reference>
<dbReference type="SMART" id="SM01017">
    <property type="entry name" value="Arrestin_C"/>
    <property type="match status" value="1"/>
</dbReference>
<dbReference type="InterPro" id="IPR011021">
    <property type="entry name" value="Arrestin-like_N"/>
</dbReference>
<dbReference type="PANTHER" id="PTHR11188">
    <property type="entry name" value="ARRESTIN DOMAIN CONTAINING PROTEIN"/>
    <property type="match status" value="1"/>
</dbReference>
<dbReference type="GO" id="GO:0005737">
    <property type="term" value="C:cytoplasm"/>
    <property type="evidence" value="ECO:0007669"/>
    <property type="project" value="TreeGrafter"/>
</dbReference>
<proteinExistence type="inferred from homology"/>
<dbReference type="Proteomes" id="UP000494163">
    <property type="component" value="Chromosome 3R"/>
</dbReference>
<feature type="domain" description="Arrestin C-terminal-like" evidence="4">
    <location>
        <begin position="174"/>
        <end position="307"/>
    </location>
</feature>
<feature type="compositionally biased region" description="Low complexity" evidence="3">
    <location>
        <begin position="411"/>
        <end position="420"/>
    </location>
</feature>
<keyword evidence="2" id="KW-0716">Sensory transduction</keyword>
<evidence type="ECO:0000256" key="2">
    <source>
        <dbReference type="ARBA" id="ARBA00022606"/>
    </source>
</evidence>
<organism evidence="5 6">
    <name type="scientific">Drosophila busckii</name>
    <name type="common">Fruit fly</name>
    <dbReference type="NCBI Taxonomy" id="30019"/>
    <lineage>
        <taxon>Eukaryota</taxon>
        <taxon>Metazoa</taxon>
        <taxon>Ecdysozoa</taxon>
        <taxon>Arthropoda</taxon>
        <taxon>Hexapoda</taxon>
        <taxon>Insecta</taxon>
        <taxon>Pterygota</taxon>
        <taxon>Neoptera</taxon>
        <taxon>Endopterygota</taxon>
        <taxon>Diptera</taxon>
        <taxon>Brachycera</taxon>
        <taxon>Muscomorpha</taxon>
        <taxon>Ephydroidea</taxon>
        <taxon>Drosophilidae</taxon>
        <taxon>Drosophila</taxon>
    </lineage>
</organism>